<keyword evidence="1" id="KW-1133">Transmembrane helix</keyword>
<keyword evidence="1" id="KW-0812">Transmembrane</keyword>
<accession>A0A1I1SGI9</accession>
<dbReference type="InterPro" id="IPR022606">
    <property type="entry name" value="DUF2914"/>
</dbReference>
<dbReference type="Pfam" id="PF11141">
    <property type="entry name" value="DUF2914"/>
    <property type="match status" value="1"/>
</dbReference>
<evidence type="ECO:0000313" key="4">
    <source>
        <dbReference type="Proteomes" id="UP000198862"/>
    </source>
</evidence>
<name>A0A1I1SGI9_9GAMM</name>
<protein>
    <recommendedName>
        <fullName evidence="2">DUF2914 domain-containing protein</fullName>
    </recommendedName>
</protein>
<feature type="transmembrane region" description="Helical" evidence="1">
    <location>
        <begin position="31"/>
        <end position="50"/>
    </location>
</feature>
<evidence type="ECO:0000313" key="3">
    <source>
        <dbReference type="EMBL" id="SFD45566.1"/>
    </source>
</evidence>
<keyword evidence="4" id="KW-1185">Reference proteome</keyword>
<dbReference type="EMBL" id="FOLO01000059">
    <property type="protein sequence ID" value="SFD45566.1"/>
    <property type="molecule type" value="Genomic_DNA"/>
</dbReference>
<dbReference type="Proteomes" id="UP000198862">
    <property type="component" value="Unassembled WGS sequence"/>
</dbReference>
<feature type="domain" description="DUF2914" evidence="2">
    <location>
        <begin position="202"/>
        <end position="262"/>
    </location>
</feature>
<dbReference type="STRING" id="1123010.SAMN02745724_04574"/>
<keyword evidence="1" id="KW-0472">Membrane</keyword>
<dbReference type="AlphaFoldDB" id="A0A1I1SGI9"/>
<proteinExistence type="predicted"/>
<evidence type="ECO:0000256" key="1">
    <source>
        <dbReference type="SAM" id="Phobius"/>
    </source>
</evidence>
<evidence type="ECO:0000259" key="2">
    <source>
        <dbReference type="Pfam" id="PF11141"/>
    </source>
</evidence>
<dbReference type="OrthoDB" id="9796654at2"/>
<gene>
    <name evidence="3" type="ORF">SAMN02745724_04574</name>
</gene>
<reference evidence="3 4" key="1">
    <citation type="submission" date="2016-10" db="EMBL/GenBank/DDBJ databases">
        <authorList>
            <person name="de Groot N.N."/>
        </authorList>
    </citation>
    <scope>NUCLEOTIDE SEQUENCE [LARGE SCALE GENOMIC DNA]</scope>
    <source>
        <strain evidence="3 4">DSM 6059</strain>
    </source>
</reference>
<dbReference type="RefSeq" id="WP_091990236.1">
    <property type="nucleotide sequence ID" value="NZ_FOLO01000059.1"/>
</dbReference>
<organism evidence="3 4">
    <name type="scientific">Pseudoalteromonas denitrificans DSM 6059</name>
    <dbReference type="NCBI Taxonomy" id="1123010"/>
    <lineage>
        <taxon>Bacteria</taxon>
        <taxon>Pseudomonadati</taxon>
        <taxon>Pseudomonadota</taxon>
        <taxon>Gammaproteobacteria</taxon>
        <taxon>Alteromonadales</taxon>
        <taxon>Pseudoalteromonadaceae</taxon>
        <taxon>Pseudoalteromonas</taxon>
    </lineage>
</organism>
<sequence length="263" mass="30515">MSQRIVIKTKLEHSTHAVDDHIEYQWHWHRILLVSLSLVFIIIVVLWRNFPVVSATESKRAVDKDKQEKVILLKESLGKELAKNTHEIKKLKENELKETGSVIVKSELIKTEKLNNAANVIQKNSKKTELKEQDNTPAEIDKSHLSQISVGGLIDPQFVSRALLTSSVVNREPVDVLSGQIFQSQIDNQLFFFTELNKLQSQKVWHRWYFKNKLMAEVELKIYNTRYRTYSSKKIMATQVGSWRVELVNSKHNILASKSFHIE</sequence>